<evidence type="ECO:0000313" key="6">
    <source>
        <dbReference type="EMBL" id="MBO1078247.1"/>
    </source>
</evidence>
<proteinExistence type="inferred from homology"/>
<comment type="similarity">
    <text evidence="2">Belongs to the bacterial solute-binding protein 5 family.</text>
</comment>
<dbReference type="CDD" id="cd08502">
    <property type="entry name" value="PBP2_NikA_DppA_OppA_like_16"/>
    <property type="match status" value="1"/>
</dbReference>
<dbReference type="InterPro" id="IPR023765">
    <property type="entry name" value="SBP_5_CS"/>
</dbReference>
<dbReference type="Gene3D" id="3.40.190.10">
    <property type="entry name" value="Periplasmic binding protein-like II"/>
    <property type="match status" value="1"/>
</dbReference>
<dbReference type="Gene3D" id="3.10.105.10">
    <property type="entry name" value="Dipeptide-binding Protein, Domain 3"/>
    <property type="match status" value="1"/>
</dbReference>
<dbReference type="EMBL" id="JACTNG010000002">
    <property type="protein sequence ID" value="MBO1078247.1"/>
    <property type="molecule type" value="Genomic_DNA"/>
</dbReference>
<dbReference type="InterPro" id="IPR000914">
    <property type="entry name" value="SBP_5_dom"/>
</dbReference>
<dbReference type="RefSeq" id="WP_207415682.1">
    <property type="nucleotide sequence ID" value="NZ_CP061177.1"/>
</dbReference>
<organism evidence="6 7">
    <name type="scientific">Roseomonas haemaphysalidis</name>
    <dbReference type="NCBI Taxonomy" id="2768162"/>
    <lineage>
        <taxon>Bacteria</taxon>
        <taxon>Pseudomonadati</taxon>
        <taxon>Pseudomonadota</taxon>
        <taxon>Alphaproteobacteria</taxon>
        <taxon>Acetobacterales</taxon>
        <taxon>Roseomonadaceae</taxon>
        <taxon>Roseomonas</taxon>
    </lineage>
</organism>
<evidence type="ECO:0000256" key="1">
    <source>
        <dbReference type="ARBA" id="ARBA00004418"/>
    </source>
</evidence>
<evidence type="ECO:0000256" key="2">
    <source>
        <dbReference type="ARBA" id="ARBA00005695"/>
    </source>
</evidence>
<feature type="domain" description="Solute-binding protein family 5" evidence="5">
    <location>
        <begin position="69"/>
        <end position="426"/>
    </location>
</feature>
<reference evidence="6 7" key="1">
    <citation type="submission" date="2020-09" db="EMBL/GenBank/DDBJ databases">
        <title>Roseomonas.</title>
        <authorList>
            <person name="Zhu W."/>
        </authorList>
    </citation>
    <scope>NUCLEOTIDE SEQUENCE [LARGE SCALE GENOMIC DNA]</scope>
    <source>
        <strain evidence="6 7">573</strain>
    </source>
</reference>
<keyword evidence="3 4" id="KW-0732">Signal</keyword>
<dbReference type="PIRSF" id="PIRSF002741">
    <property type="entry name" value="MppA"/>
    <property type="match status" value="1"/>
</dbReference>
<evidence type="ECO:0000256" key="4">
    <source>
        <dbReference type="SAM" id="SignalP"/>
    </source>
</evidence>
<feature type="signal peptide" evidence="4">
    <location>
        <begin position="1"/>
        <end position="20"/>
    </location>
</feature>
<evidence type="ECO:0000256" key="3">
    <source>
        <dbReference type="ARBA" id="ARBA00022729"/>
    </source>
</evidence>
<dbReference type="PANTHER" id="PTHR30290">
    <property type="entry name" value="PERIPLASMIC BINDING COMPONENT OF ABC TRANSPORTER"/>
    <property type="match status" value="1"/>
</dbReference>
<dbReference type="InterPro" id="IPR039424">
    <property type="entry name" value="SBP_5"/>
</dbReference>
<sequence length="520" mass="56464">MSRFKAALLAFAVLASPAAAQAPLTVLRVVPQADVAVTDPLFTTAWISTIHGTMVWESLFAWDSQLQARPQMAREWSTSADGLTWRFTLRDGLKFHDGSPVTTEDVIASLRRWMGIDAMARKVAAVTTAMTVVDAKTFEWRLSAPVPGLLDTLAAAPSHFAVIMRARDIPEPGKPATSVIGSGPFRFNTDLRVSGARVVYDRNPDYVPRDEPPDGLAGGRVVKVDRVEFQVQPDQATAVSALQAGEVDILERPSFDLLPLLRGNRQVKLQVLTELASQAVLRPNALYPPFNDPRARLALSYIINQDDQMSAGYGDAAYFQACNSFFVCGSPNGTTAGAEDFGPNLARARQLLAEAGYKGEPIRMPATRDISYMGPMAEVASDAMRQAGLNVQVEWSDWASVVSRTTNQGAPDAGGWNIYVSGMPGVLAWTPSTNIFAAMPCDRSNLAGWPCDEEVEALRTRYANAPTAERPAILDALQRRLAVVNPYRLLGQATQPVAFRSNVAGLLNSPVIAYWNISKD</sequence>
<dbReference type="SUPFAM" id="SSF53850">
    <property type="entry name" value="Periplasmic binding protein-like II"/>
    <property type="match status" value="1"/>
</dbReference>
<protein>
    <submittedName>
        <fullName evidence="6">ABC transporter substrate-binding protein</fullName>
    </submittedName>
</protein>
<evidence type="ECO:0000313" key="7">
    <source>
        <dbReference type="Proteomes" id="UP001518989"/>
    </source>
</evidence>
<keyword evidence="7" id="KW-1185">Reference proteome</keyword>
<name>A0ABS3KL94_9PROT</name>
<dbReference type="PANTHER" id="PTHR30290:SF38">
    <property type="entry name" value="D,D-DIPEPTIDE-BINDING PERIPLASMIC PROTEIN DDPA-RELATED"/>
    <property type="match status" value="1"/>
</dbReference>
<comment type="subcellular location">
    <subcellularLocation>
        <location evidence="1">Periplasm</location>
    </subcellularLocation>
</comment>
<feature type="chain" id="PRO_5045795289" evidence="4">
    <location>
        <begin position="21"/>
        <end position="520"/>
    </location>
</feature>
<evidence type="ECO:0000259" key="5">
    <source>
        <dbReference type="Pfam" id="PF00496"/>
    </source>
</evidence>
<dbReference type="Pfam" id="PF00496">
    <property type="entry name" value="SBP_bac_5"/>
    <property type="match status" value="1"/>
</dbReference>
<accession>A0ABS3KL94</accession>
<comment type="caution">
    <text evidence="6">The sequence shown here is derived from an EMBL/GenBank/DDBJ whole genome shotgun (WGS) entry which is preliminary data.</text>
</comment>
<dbReference type="Proteomes" id="UP001518989">
    <property type="component" value="Unassembled WGS sequence"/>
</dbReference>
<dbReference type="InterPro" id="IPR030678">
    <property type="entry name" value="Peptide/Ni-bd"/>
</dbReference>
<gene>
    <name evidence="6" type="ORF">IAI61_04330</name>
</gene>
<dbReference type="PROSITE" id="PS01040">
    <property type="entry name" value="SBP_BACTERIAL_5"/>
    <property type="match status" value="1"/>
</dbReference>